<evidence type="ECO:0000313" key="2">
    <source>
        <dbReference type="EMBL" id="SBS37848.1"/>
    </source>
</evidence>
<reference evidence="2 3" key="1">
    <citation type="submission" date="2016-06" db="EMBL/GenBank/DDBJ databases">
        <authorList>
            <person name="Kjaerup R.B."/>
            <person name="Dalgaard T.S."/>
            <person name="Juul-Madsen H.R."/>
        </authorList>
    </citation>
    <scope>NUCLEOTIDE SEQUENCE [LARGE SCALE GENOMIC DNA]</scope>
    <source>
        <strain evidence="2 3">CECT 8886</strain>
    </source>
</reference>
<feature type="region of interest" description="Disordered" evidence="1">
    <location>
        <begin position="23"/>
        <end position="79"/>
    </location>
</feature>
<feature type="compositionally biased region" description="Polar residues" evidence="1">
    <location>
        <begin position="66"/>
        <end position="79"/>
    </location>
</feature>
<evidence type="ECO:0000313" key="3">
    <source>
        <dbReference type="Proteomes" id="UP000092544"/>
    </source>
</evidence>
<accession>A0A1A8TWE1</accession>
<dbReference type="Proteomes" id="UP000092544">
    <property type="component" value="Unassembled WGS sequence"/>
</dbReference>
<dbReference type="OrthoDB" id="5771901at2"/>
<dbReference type="EMBL" id="FLOB01000022">
    <property type="protein sequence ID" value="SBS37848.1"/>
    <property type="molecule type" value="Genomic_DNA"/>
</dbReference>
<feature type="compositionally biased region" description="Polar residues" evidence="1">
    <location>
        <begin position="29"/>
        <end position="55"/>
    </location>
</feature>
<proteinExistence type="predicted"/>
<keyword evidence="3" id="KW-1185">Reference proteome</keyword>
<sequence>MSVSSVSYNDWSKILPTAPASAALANNSSGQHPAQSRESLHLSTKAQLISQQLQAKTDKEEAPKTESIQVTSSVGKSASASGLTRNEAIAMYRSIESIL</sequence>
<gene>
    <name evidence="2" type="ORF">MSP8886_04288</name>
</gene>
<evidence type="ECO:0000256" key="1">
    <source>
        <dbReference type="SAM" id="MobiDB-lite"/>
    </source>
</evidence>
<name>A0A1A8TWE1_9GAMM</name>
<protein>
    <submittedName>
        <fullName evidence="2">Uncharacterized protein</fullName>
    </submittedName>
</protein>
<organism evidence="2 3">
    <name type="scientific">Marinomonas spartinae</name>
    <dbReference type="NCBI Taxonomy" id="1792290"/>
    <lineage>
        <taxon>Bacteria</taxon>
        <taxon>Pseudomonadati</taxon>
        <taxon>Pseudomonadota</taxon>
        <taxon>Gammaproteobacteria</taxon>
        <taxon>Oceanospirillales</taxon>
        <taxon>Oceanospirillaceae</taxon>
        <taxon>Marinomonas</taxon>
    </lineage>
</organism>
<dbReference type="RefSeq" id="WP_067020942.1">
    <property type="nucleotide sequence ID" value="NZ_FLOB01000022.1"/>
</dbReference>
<dbReference type="AlphaFoldDB" id="A0A1A8TWE1"/>